<dbReference type="Gene3D" id="1.20.1290.10">
    <property type="entry name" value="AhpD-like"/>
    <property type="match status" value="2"/>
</dbReference>
<name>A0A8J3M5Y1_9RHOB</name>
<dbReference type="RefSeq" id="WP_189679511.1">
    <property type="nucleotide sequence ID" value="NZ_BNCJ01000003.1"/>
</dbReference>
<evidence type="ECO:0000313" key="3">
    <source>
        <dbReference type="Proteomes" id="UP000626220"/>
    </source>
</evidence>
<dbReference type="InterPro" id="IPR003779">
    <property type="entry name" value="CMD-like"/>
</dbReference>
<dbReference type="GO" id="GO:0051920">
    <property type="term" value="F:peroxiredoxin activity"/>
    <property type="evidence" value="ECO:0007669"/>
    <property type="project" value="InterPro"/>
</dbReference>
<reference evidence="2" key="1">
    <citation type="journal article" date="2014" name="Int. J. Syst. Evol. Microbiol.">
        <title>Complete genome sequence of Corynebacterium casei LMG S-19264T (=DSM 44701T), isolated from a smear-ripened cheese.</title>
        <authorList>
            <consortium name="US DOE Joint Genome Institute (JGI-PGF)"/>
            <person name="Walter F."/>
            <person name="Albersmeier A."/>
            <person name="Kalinowski J."/>
            <person name="Ruckert C."/>
        </authorList>
    </citation>
    <scope>NUCLEOTIDE SEQUENCE</scope>
    <source>
        <strain evidence="2">KCTC 42650</strain>
    </source>
</reference>
<evidence type="ECO:0000313" key="2">
    <source>
        <dbReference type="EMBL" id="GHF44948.1"/>
    </source>
</evidence>
<reference evidence="2" key="2">
    <citation type="submission" date="2020-09" db="EMBL/GenBank/DDBJ databases">
        <authorList>
            <person name="Sun Q."/>
            <person name="Kim S."/>
        </authorList>
    </citation>
    <scope>NUCLEOTIDE SEQUENCE</scope>
    <source>
        <strain evidence="2">KCTC 42650</strain>
    </source>
</reference>
<sequence length="246" mass="26733">MSDDLSPAQRDIKAYFITERGYWRPWTEAILRTNPDFLRRYARYAGHPARNGPLSARMVELIYLALDCSSTHLYTNGARTHLGMAFEAGASVADVLDVLRIVTEQGLDSVYEAAEILAEEAGVDLSDALPAGLRARVERVLPADMRGIEALARLDPAYLDAVLEFLESEDSLDGLGPAERSLIEIALSACFTGYNPNALRRRIRFALGAGVPRADILQAIQLGAHLSVHGTALGALLLKESLDATA</sequence>
<dbReference type="SUPFAM" id="SSF69118">
    <property type="entry name" value="AhpD-like"/>
    <property type="match status" value="1"/>
</dbReference>
<gene>
    <name evidence="2" type="ORF">GCM10017056_15670</name>
</gene>
<dbReference type="AlphaFoldDB" id="A0A8J3M5Y1"/>
<proteinExistence type="predicted"/>
<dbReference type="InterPro" id="IPR029032">
    <property type="entry name" value="AhpD-like"/>
</dbReference>
<dbReference type="Pfam" id="PF02627">
    <property type="entry name" value="CMD"/>
    <property type="match status" value="1"/>
</dbReference>
<comment type="caution">
    <text evidence="2">The sequence shown here is derived from an EMBL/GenBank/DDBJ whole genome shotgun (WGS) entry which is preliminary data.</text>
</comment>
<feature type="domain" description="Carboxymuconolactone decarboxylase-like" evidence="1">
    <location>
        <begin position="35"/>
        <end position="117"/>
    </location>
</feature>
<protein>
    <recommendedName>
        <fullName evidence="1">Carboxymuconolactone decarboxylase-like domain-containing protein</fullName>
    </recommendedName>
</protein>
<organism evidence="2 3">
    <name type="scientific">Seohaeicola zhoushanensis</name>
    <dbReference type="NCBI Taxonomy" id="1569283"/>
    <lineage>
        <taxon>Bacteria</taxon>
        <taxon>Pseudomonadati</taxon>
        <taxon>Pseudomonadota</taxon>
        <taxon>Alphaproteobacteria</taxon>
        <taxon>Rhodobacterales</taxon>
        <taxon>Roseobacteraceae</taxon>
        <taxon>Seohaeicola</taxon>
    </lineage>
</organism>
<dbReference type="Proteomes" id="UP000626220">
    <property type="component" value="Unassembled WGS sequence"/>
</dbReference>
<keyword evidence="3" id="KW-1185">Reference proteome</keyword>
<accession>A0A8J3M5Y1</accession>
<dbReference type="EMBL" id="BNCJ01000003">
    <property type="protein sequence ID" value="GHF44948.1"/>
    <property type="molecule type" value="Genomic_DNA"/>
</dbReference>
<dbReference type="PANTHER" id="PTHR33930">
    <property type="entry name" value="ALKYL HYDROPEROXIDE REDUCTASE AHPD"/>
    <property type="match status" value="1"/>
</dbReference>
<dbReference type="PANTHER" id="PTHR33930:SF2">
    <property type="entry name" value="BLR3452 PROTEIN"/>
    <property type="match status" value="1"/>
</dbReference>
<evidence type="ECO:0000259" key="1">
    <source>
        <dbReference type="Pfam" id="PF02627"/>
    </source>
</evidence>